<sequence>MPDISGDMEYFILDTSYTSSRVRILVFRPPLHYGAGSNPHLEDRGRYPPLFTAGSKTRSIRVLGRFLGLHPYAQCARQHMHVMLRRVVVVERPEFVFYSYY</sequence>
<evidence type="ECO:0000313" key="1">
    <source>
        <dbReference type="EMBL" id="CAB0010716.1"/>
    </source>
</evidence>
<accession>A0A6H5H5E1</accession>
<name>A0A6H5H5E1_9HEMI</name>
<evidence type="ECO:0000313" key="2">
    <source>
        <dbReference type="Proteomes" id="UP000479000"/>
    </source>
</evidence>
<gene>
    <name evidence="1" type="ORF">NTEN_LOCUS15732</name>
</gene>
<reference evidence="1 2" key="1">
    <citation type="submission" date="2020-02" db="EMBL/GenBank/DDBJ databases">
        <authorList>
            <person name="Ferguson B K."/>
        </authorList>
    </citation>
    <scope>NUCLEOTIDE SEQUENCE [LARGE SCALE GENOMIC DNA]</scope>
</reference>
<dbReference type="AlphaFoldDB" id="A0A6H5H5E1"/>
<dbReference type="EMBL" id="CADCXU010023169">
    <property type="protein sequence ID" value="CAB0010716.1"/>
    <property type="molecule type" value="Genomic_DNA"/>
</dbReference>
<protein>
    <submittedName>
        <fullName evidence="1">Uncharacterized protein</fullName>
    </submittedName>
</protein>
<proteinExistence type="predicted"/>
<dbReference type="Proteomes" id="UP000479000">
    <property type="component" value="Unassembled WGS sequence"/>
</dbReference>
<organism evidence="1 2">
    <name type="scientific">Nesidiocoris tenuis</name>
    <dbReference type="NCBI Taxonomy" id="355587"/>
    <lineage>
        <taxon>Eukaryota</taxon>
        <taxon>Metazoa</taxon>
        <taxon>Ecdysozoa</taxon>
        <taxon>Arthropoda</taxon>
        <taxon>Hexapoda</taxon>
        <taxon>Insecta</taxon>
        <taxon>Pterygota</taxon>
        <taxon>Neoptera</taxon>
        <taxon>Paraneoptera</taxon>
        <taxon>Hemiptera</taxon>
        <taxon>Heteroptera</taxon>
        <taxon>Panheteroptera</taxon>
        <taxon>Cimicomorpha</taxon>
        <taxon>Miridae</taxon>
        <taxon>Dicyphina</taxon>
        <taxon>Nesidiocoris</taxon>
    </lineage>
</organism>
<keyword evidence="2" id="KW-1185">Reference proteome</keyword>